<evidence type="ECO:0000313" key="1">
    <source>
        <dbReference type="EMBL" id="MEM5500654.1"/>
    </source>
</evidence>
<dbReference type="CDD" id="cd00130">
    <property type="entry name" value="PAS"/>
    <property type="match status" value="1"/>
</dbReference>
<keyword evidence="2" id="KW-1185">Reference proteome</keyword>
<dbReference type="InterPro" id="IPR009922">
    <property type="entry name" value="DUF1457"/>
</dbReference>
<name>A0ABU9T4G9_9HYPH</name>
<proteinExistence type="predicted"/>
<dbReference type="Pfam" id="PF07310">
    <property type="entry name" value="PAS_5"/>
    <property type="match status" value="1"/>
</dbReference>
<evidence type="ECO:0000313" key="2">
    <source>
        <dbReference type="Proteomes" id="UP001477870"/>
    </source>
</evidence>
<dbReference type="Proteomes" id="UP001477870">
    <property type="component" value="Unassembled WGS sequence"/>
</dbReference>
<organism evidence="1 2">
    <name type="scientific">Ahrensia kielensis</name>
    <dbReference type="NCBI Taxonomy" id="76980"/>
    <lineage>
        <taxon>Bacteria</taxon>
        <taxon>Pseudomonadati</taxon>
        <taxon>Pseudomonadota</taxon>
        <taxon>Alphaproteobacteria</taxon>
        <taxon>Hyphomicrobiales</taxon>
        <taxon>Ahrensiaceae</taxon>
        <taxon>Ahrensia</taxon>
    </lineage>
</organism>
<protein>
    <submittedName>
        <fullName evidence="1">PAS domain-containing protein</fullName>
    </submittedName>
</protein>
<gene>
    <name evidence="1" type="ORF">WNY59_03525</name>
</gene>
<dbReference type="PIRSF" id="PIRSF031878">
    <property type="entry name" value="UCP031878"/>
    <property type="match status" value="1"/>
</dbReference>
<comment type="caution">
    <text evidence="1">The sequence shown here is derived from an EMBL/GenBank/DDBJ whole genome shotgun (WGS) entry which is preliminary data.</text>
</comment>
<accession>A0ABU9T4G9</accession>
<dbReference type="RefSeq" id="WP_342846964.1">
    <property type="nucleotide sequence ID" value="NZ_JBBMQO010000002.1"/>
</dbReference>
<sequence>MLHNGTTQLFDYWNAVKGNRTAPLRSEIAPAAISSILPSTFILHQDDTGQMVFRLSGTALCLLFSEELKGKPFDHLLDQDDRNLMRRTLSSLQTEMVAVVLQLEGTSERGRSVQIEALLLPMMDEEPRILGCLHTMDMPYWIGAEALMSLTISNLRIIDAGKELISLHNRPAVALSQRKAAPQPFQSSNKFAVLQGGAMLGAKQAPRVATRLQKPNLVILPGGRS</sequence>
<dbReference type="InterPro" id="IPR000014">
    <property type="entry name" value="PAS"/>
</dbReference>
<dbReference type="EMBL" id="JBBMQO010000002">
    <property type="protein sequence ID" value="MEM5500654.1"/>
    <property type="molecule type" value="Genomic_DNA"/>
</dbReference>
<reference evidence="1 2" key="1">
    <citation type="submission" date="2024-03" db="EMBL/GenBank/DDBJ databases">
        <title>Community enrichment and isolation of bacterial strains for fucoidan degradation.</title>
        <authorList>
            <person name="Sichert A."/>
        </authorList>
    </citation>
    <scope>NUCLEOTIDE SEQUENCE [LARGE SCALE GENOMIC DNA]</scope>
    <source>
        <strain evidence="1 2">AS62</strain>
    </source>
</reference>